<gene>
    <name evidence="2" type="ORF">HNQ64_001695</name>
</gene>
<feature type="compositionally biased region" description="Basic residues" evidence="1">
    <location>
        <begin position="149"/>
        <end position="158"/>
    </location>
</feature>
<keyword evidence="3" id="KW-1185">Reference proteome</keyword>
<proteinExistence type="predicted"/>
<feature type="compositionally biased region" description="Basic and acidic residues" evidence="1">
    <location>
        <begin position="208"/>
        <end position="222"/>
    </location>
</feature>
<reference evidence="2 3" key="1">
    <citation type="submission" date="2020-08" db="EMBL/GenBank/DDBJ databases">
        <title>Genomic Encyclopedia of Type Strains, Phase IV (KMG-IV): sequencing the most valuable type-strain genomes for metagenomic binning, comparative biology and taxonomic classification.</title>
        <authorList>
            <person name="Goeker M."/>
        </authorList>
    </citation>
    <scope>NUCLEOTIDE SEQUENCE [LARGE SCALE GENOMIC DNA]</scope>
    <source>
        <strain evidence="2 3">DSM 12251</strain>
    </source>
</reference>
<name>A0A7W8DPZ6_9BACT</name>
<comment type="caution">
    <text evidence="2">The sequence shown here is derived from an EMBL/GenBank/DDBJ whole genome shotgun (WGS) entry which is preliminary data.</text>
</comment>
<feature type="region of interest" description="Disordered" evidence="1">
    <location>
        <begin position="198"/>
        <end position="264"/>
    </location>
</feature>
<accession>A0A7W8DPZ6</accession>
<evidence type="ECO:0000313" key="3">
    <source>
        <dbReference type="Proteomes" id="UP000534294"/>
    </source>
</evidence>
<dbReference type="Proteomes" id="UP000534294">
    <property type="component" value="Unassembled WGS sequence"/>
</dbReference>
<dbReference type="AlphaFoldDB" id="A0A7W8DPZ6"/>
<dbReference type="EMBL" id="JACHIF010000003">
    <property type="protein sequence ID" value="MBB5037446.1"/>
    <property type="molecule type" value="Genomic_DNA"/>
</dbReference>
<feature type="region of interest" description="Disordered" evidence="1">
    <location>
        <begin position="133"/>
        <end position="158"/>
    </location>
</feature>
<protein>
    <submittedName>
        <fullName evidence="2">Uncharacterized protein</fullName>
    </submittedName>
</protein>
<evidence type="ECO:0000256" key="1">
    <source>
        <dbReference type="SAM" id="MobiDB-lite"/>
    </source>
</evidence>
<evidence type="ECO:0000313" key="2">
    <source>
        <dbReference type="EMBL" id="MBB5037446.1"/>
    </source>
</evidence>
<feature type="region of interest" description="Disordered" evidence="1">
    <location>
        <begin position="305"/>
        <end position="336"/>
    </location>
</feature>
<feature type="compositionally biased region" description="Basic and acidic residues" evidence="1">
    <location>
        <begin position="133"/>
        <end position="143"/>
    </location>
</feature>
<organism evidence="2 3">
    <name type="scientific">Prosthecobacter dejongeii</name>
    <dbReference type="NCBI Taxonomy" id="48465"/>
    <lineage>
        <taxon>Bacteria</taxon>
        <taxon>Pseudomonadati</taxon>
        <taxon>Verrucomicrobiota</taxon>
        <taxon>Verrucomicrobiia</taxon>
        <taxon>Verrucomicrobiales</taxon>
        <taxon>Verrucomicrobiaceae</taxon>
        <taxon>Prosthecobacter</taxon>
    </lineage>
</organism>
<sequence length="336" mass="37165">MRIKNSRQTNASRRGKIAWVRGKKDRTSWVTLRVCWRLRAGSRDCDCEMERAGSPHSLGGTKAERGRDPAVAGQAHVRSMANDASWGGRHHSESDGYCTGGRCVLGRTHHSESDGYCTGGRCGQVRSECPRSAREGARGRTGHEMGVPRGRKTRHARRVRSMADDAFWGGRITRRVMDTVLADVALSPPRYAWGPCALPSLAPSPAPEGRKKSSRGRSEAWRARTPGLANNQRCGKRCALKGREKGTRTETSTPPTPQARRRSANILFASPSQRPGVLDTPVRRTVFITLRVMRPPPAIFVRYRRSSPQHSRFSPRPSHVQDGATVHGPPRFRPGT</sequence>